<dbReference type="PANTHER" id="PTHR31635">
    <property type="entry name" value="REVERSE TRANSCRIPTASE DOMAIN-CONTAINING PROTEIN-RELATED"/>
    <property type="match status" value="1"/>
</dbReference>
<evidence type="ECO:0000259" key="1">
    <source>
        <dbReference type="PROSITE" id="PS50878"/>
    </source>
</evidence>
<accession>A0ABD1YA84</accession>
<dbReference type="Pfam" id="PF00078">
    <property type="entry name" value="RVT_1"/>
    <property type="match status" value="1"/>
</dbReference>
<dbReference type="PANTHER" id="PTHR31635:SF196">
    <property type="entry name" value="REVERSE TRANSCRIPTASE DOMAIN-CONTAINING PROTEIN-RELATED"/>
    <property type="match status" value="1"/>
</dbReference>
<proteinExistence type="predicted"/>
<reference evidence="2 3" key="1">
    <citation type="submission" date="2024-09" db="EMBL/GenBank/DDBJ databases">
        <title>Chromosome-scale assembly of Riccia fluitans.</title>
        <authorList>
            <person name="Paukszto L."/>
            <person name="Sawicki J."/>
            <person name="Karawczyk K."/>
            <person name="Piernik-Szablinska J."/>
            <person name="Szczecinska M."/>
            <person name="Mazdziarz M."/>
        </authorList>
    </citation>
    <scope>NUCLEOTIDE SEQUENCE [LARGE SCALE GENOMIC DNA]</scope>
    <source>
        <strain evidence="2">Rf_01</strain>
        <tissue evidence="2">Aerial parts of the thallus</tissue>
    </source>
</reference>
<organism evidence="2 3">
    <name type="scientific">Riccia fluitans</name>
    <dbReference type="NCBI Taxonomy" id="41844"/>
    <lineage>
        <taxon>Eukaryota</taxon>
        <taxon>Viridiplantae</taxon>
        <taxon>Streptophyta</taxon>
        <taxon>Embryophyta</taxon>
        <taxon>Marchantiophyta</taxon>
        <taxon>Marchantiopsida</taxon>
        <taxon>Marchantiidae</taxon>
        <taxon>Marchantiales</taxon>
        <taxon>Ricciaceae</taxon>
        <taxon>Riccia</taxon>
    </lineage>
</organism>
<sequence>MQQKGFIQGRKITNSVLNFLLCQEWAEKSQQEMIFIKMDFEKSYDQVNHNYLWQVMEATGFDPKFIQLTKGLVEGSTSKLHVNGRFSQEIPIERGVKQGCPLAPLLFSLSTEPLMALMKKQEREGMLEGLHLAGSRTALYNFFADDSGVFLKASYSNFKTLQQTISIYERISGAKLNLEKSTVIPIGLSSSPQWLLLTFEGRLVVLKHIIRSIPAHLLSCMAVDPQTLKVMEQTCRHFVWGKNALGTAKIPLLAWEALQPAKSEGGLGIPSFSLQGDAQKLRQPLRLVHHPGEDWMLALEALLRWIVAKGQWAASRRCWEIEEILMAKCPSKIPGARTATGLLRICVRARTRLEILRRNFTPQGESLVEVTISIGEQQGWFTTEEAKAMNATLRKHKIKTIGQWTDWASWNNARQPLLKFEQTTVDVGLDLFPSSVPIQSLP</sequence>
<keyword evidence="3" id="KW-1185">Reference proteome</keyword>
<comment type="caution">
    <text evidence="2">The sequence shown here is derived from an EMBL/GenBank/DDBJ whole genome shotgun (WGS) entry which is preliminary data.</text>
</comment>
<feature type="domain" description="Reverse transcriptase" evidence="1">
    <location>
        <begin position="1"/>
        <end position="199"/>
    </location>
</feature>
<dbReference type="SUPFAM" id="SSF56672">
    <property type="entry name" value="DNA/RNA polymerases"/>
    <property type="match status" value="1"/>
</dbReference>
<name>A0ABD1YA84_9MARC</name>
<dbReference type="InterPro" id="IPR043502">
    <property type="entry name" value="DNA/RNA_pol_sf"/>
</dbReference>
<evidence type="ECO:0000313" key="3">
    <source>
        <dbReference type="Proteomes" id="UP001605036"/>
    </source>
</evidence>
<dbReference type="Proteomes" id="UP001605036">
    <property type="component" value="Unassembled WGS sequence"/>
</dbReference>
<gene>
    <name evidence="2" type="ORF">R1flu_003524</name>
</gene>
<dbReference type="AlphaFoldDB" id="A0ABD1YA84"/>
<protein>
    <recommendedName>
        <fullName evidence="1">Reverse transcriptase domain-containing protein</fullName>
    </recommendedName>
</protein>
<evidence type="ECO:0000313" key="2">
    <source>
        <dbReference type="EMBL" id="KAL2623319.1"/>
    </source>
</evidence>
<dbReference type="PROSITE" id="PS50878">
    <property type="entry name" value="RT_POL"/>
    <property type="match status" value="1"/>
</dbReference>
<dbReference type="EMBL" id="JBHFFA010000006">
    <property type="protein sequence ID" value="KAL2623319.1"/>
    <property type="molecule type" value="Genomic_DNA"/>
</dbReference>
<dbReference type="InterPro" id="IPR000477">
    <property type="entry name" value="RT_dom"/>
</dbReference>